<evidence type="ECO:0000256" key="3">
    <source>
        <dbReference type="PROSITE-ProRule" id="PRU00339"/>
    </source>
</evidence>
<dbReference type="InterPro" id="IPR013360">
    <property type="entry name" value="Pilus_4_PilW"/>
</dbReference>
<dbReference type="PANTHER" id="PTHR45586">
    <property type="entry name" value="TPR REPEAT-CONTAINING PROTEIN PA4667"/>
    <property type="match status" value="1"/>
</dbReference>
<dbReference type="RefSeq" id="WP_170165143.1">
    <property type="nucleotide sequence ID" value="NZ_RJVI01000003.1"/>
</dbReference>
<evidence type="ECO:0000256" key="1">
    <source>
        <dbReference type="ARBA" id="ARBA00022737"/>
    </source>
</evidence>
<keyword evidence="4" id="KW-0732">Signal</keyword>
<dbReference type="PROSITE" id="PS51257">
    <property type="entry name" value="PROKAR_LIPOPROTEIN"/>
    <property type="match status" value="1"/>
</dbReference>
<dbReference type="Gene3D" id="1.25.40.10">
    <property type="entry name" value="Tetratricopeptide repeat domain"/>
    <property type="match status" value="1"/>
</dbReference>
<dbReference type="InterPro" id="IPR019734">
    <property type="entry name" value="TPR_rpt"/>
</dbReference>
<dbReference type="Pfam" id="PF13374">
    <property type="entry name" value="TPR_10"/>
    <property type="match status" value="1"/>
</dbReference>
<dbReference type="AlphaFoldDB" id="A0A3N1XU86"/>
<feature type="signal peptide" evidence="4">
    <location>
        <begin position="1"/>
        <end position="22"/>
    </location>
</feature>
<name>A0A3N1XU86_9GAMM</name>
<sequence length="248" mass="26270">MRAAAALVLLALAGCAAGPAPGEGGNDRSAAAYTGLGIAYLREGKLEQALDRLQRAIAADPGNATAHSALGVVYERMGREAEADRHYRRAVELAPEDPNALNNLGRFLCARGGREEAMRLFERAASAPGYGAPWVAWTNAGLCALAGGDRAGAEARLRRALQLNPRFAPALLPMVGVSLERGRALSARGYLQRYHEVAPPSAESLWLGVQVEQALGDRDAAARYASRLRSRFPDSPQARALEAAEEGS</sequence>
<dbReference type="Pfam" id="PF13414">
    <property type="entry name" value="TPR_11"/>
    <property type="match status" value="1"/>
</dbReference>
<evidence type="ECO:0000313" key="5">
    <source>
        <dbReference type="EMBL" id="ROR29741.1"/>
    </source>
</evidence>
<dbReference type="EMBL" id="RJVI01000003">
    <property type="protein sequence ID" value="ROR29741.1"/>
    <property type="molecule type" value="Genomic_DNA"/>
</dbReference>
<evidence type="ECO:0000256" key="4">
    <source>
        <dbReference type="SAM" id="SignalP"/>
    </source>
</evidence>
<dbReference type="PROSITE" id="PS50005">
    <property type="entry name" value="TPR"/>
    <property type="match status" value="2"/>
</dbReference>
<evidence type="ECO:0000313" key="6">
    <source>
        <dbReference type="Proteomes" id="UP000276634"/>
    </source>
</evidence>
<dbReference type="Proteomes" id="UP000276634">
    <property type="component" value="Unassembled WGS sequence"/>
</dbReference>
<feature type="repeat" description="TPR" evidence="3">
    <location>
        <begin position="30"/>
        <end position="63"/>
    </location>
</feature>
<proteinExistence type="predicted"/>
<feature type="repeat" description="TPR" evidence="3">
    <location>
        <begin position="64"/>
        <end position="97"/>
    </location>
</feature>
<dbReference type="PANTHER" id="PTHR45586:SF1">
    <property type="entry name" value="LIPOPOLYSACCHARIDE ASSEMBLY PROTEIN B"/>
    <property type="match status" value="1"/>
</dbReference>
<keyword evidence="1" id="KW-0677">Repeat</keyword>
<organism evidence="5 6">
    <name type="scientific">Inmirania thermothiophila</name>
    <dbReference type="NCBI Taxonomy" id="1750597"/>
    <lineage>
        <taxon>Bacteria</taxon>
        <taxon>Pseudomonadati</taxon>
        <taxon>Pseudomonadota</taxon>
        <taxon>Gammaproteobacteria</taxon>
        <taxon>Chromatiales</taxon>
        <taxon>Ectothiorhodospiraceae</taxon>
        <taxon>Inmirania</taxon>
    </lineage>
</organism>
<dbReference type="Pfam" id="PF13174">
    <property type="entry name" value="TPR_6"/>
    <property type="match status" value="1"/>
</dbReference>
<dbReference type="NCBIfam" id="TIGR02521">
    <property type="entry name" value="type_IV_pilW"/>
    <property type="match status" value="1"/>
</dbReference>
<keyword evidence="6" id="KW-1185">Reference proteome</keyword>
<evidence type="ECO:0000256" key="2">
    <source>
        <dbReference type="ARBA" id="ARBA00022803"/>
    </source>
</evidence>
<dbReference type="PROSITE" id="PS50293">
    <property type="entry name" value="TPR_REGION"/>
    <property type="match status" value="2"/>
</dbReference>
<accession>A0A3N1XU86</accession>
<dbReference type="SMART" id="SM00028">
    <property type="entry name" value="TPR"/>
    <property type="match status" value="4"/>
</dbReference>
<gene>
    <name evidence="5" type="ORF">EDC57_2418</name>
</gene>
<keyword evidence="2 3" id="KW-0802">TPR repeat</keyword>
<dbReference type="SUPFAM" id="SSF48452">
    <property type="entry name" value="TPR-like"/>
    <property type="match status" value="2"/>
</dbReference>
<protein>
    <submittedName>
        <fullName evidence="5">Type IV pilus assembly protein PilF</fullName>
    </submittedName>
</protein>
<dbReference type="InterPro" id="IPR051012">
    <property type="entry name" value="CellSynth/LPSAsmb/PSIAsmb"/>
</dbReference>
<reference evidence="5 6" key="1">
    <citation type="submission" date="2018-11" db="EMBL/GenBank/DDBJ databases">
        <title>Genomic Encyclopedia of Type Strains, Phase IV (KMG-IV): sequencing the most valuable type-strain genomes for metagenomic binning, comparative biology and taxonomic classification.</title>
        <authorList>
            <person name="Goeker M."/>
        </authorList>
    </citation>
    <scope>NUCLEOTIDE SEQUENCE [LARGE SCALE GENOMIC DNA]</scope>
    <source>
        <strain evidence="5 6">DSM 100275</strain>
    </source>
</reference>
<comment type="caution">
    <text evidence="5">The sequence shown here is derived from an EMBL/GenBank/DDBJ whole genome shotgun (WGS) entry which is preliminary data.</text>
</comment>
<feature type="chain" id="PRO_5018167050" evidence="4">
    <location>
        <begin position="23"/>
        <end position="248"/>
    </location>
</feature>
<dbReference type="InterPro" id="IPR011990">
    <property type="entry name" value="TPR-like_helical_dom_sf"/>
</dbReference>